<dbReference type="Pfam" id="PF02518">
    <property type="entry name" value="HATPase_c"/>
    <property type="match status" value="1"/>
</dbReference>
<dbReference type="SUPFAM" id="SSF55785">
    <property type="entry name" value="PYP-like sensor domain (PAS domain)"/>
    <property type="match status" value="1"/>
</dbReference>
<keyword evidence="10 16" id="KW-0067">ATP-binding</keyword>
<comment type="caution">
    <text evidence="16">The sequence shown here is derived from an EMBL/GenBank/DDBJ whole genome shotgun (WGS) entry which is preliminary data.</text>
</comment>
<keyword evidence="17" id="KW-1185">Reference proteome</keyword>
<keyword evidence="7" id="KW-0808">Transferase</keyword>
<dbReference type="InterPro" id="IPR016132">
    <property type="entry name" value="Phyto_chromo_attachment"/>
</dbReference>
<evidence type="ECO:0000256" key="1">
    <source>
        <dbReference type="ARBA" id="ARBA00000085"/>
    </source>
</evidence>
<keyword evidence="6" id="KW-0716">Sensory transduction</keyword>
<dbReference type="SMART" id="SM00065">
    <property type="entry name" value="GAF"/>
    <property type="match status" value="1"/>
</dbReference>
<dbReference type="SUPFAM" id="SSF55874">
    <property type="entry name" value="ATPase domain of HSP90 chaperone/DNA topoisomerase II/histidine kinase"/>
    <property type="match status" value="1"/>
</dbReference>
<evidence type="ECO:0000256" key="8">
    <source>
        <dbReference type="ARBA" id="ARBA00022741"/>
    </source>
</evidence>
<dbReference type="CDD" id="cd00082">
    <property type="entry name" value="HisKA"/>
    <property type="match status" value="1"/>
</dbReference>
<evidence type="ECO:0000256" key="3">
    <source>
        <dbReference type="ARBA" id="ARBA00012438"/>
    </source>
</evidence>
<gene>
    <name evidence="16" type="ORF">ACFPOU_08795</name>
</gene>
<dbReference type="GO" id="GO:0005524">
    <property type="term" value="F:ATP binding"/>
    <property type="evidence" value="ECO:0007669"/>
    <property type="project" value="UniProtKB-KW"/>
</dbReference>
<dbReference type="Gene3D" id="3.30.450.20">
    <property type="entry name" value="PAS domain"/>
    <property type="match status" value="1"/>
</dbReference>
<dbReference type="SMART" id="SM00388">
    <property type="entry name" value="HisKA"/>
    <property type="match status" value="1"/>
</dbReference>
<evidence type="ECO:0000259" key="15">
    <source>
        <dbReference type="PROSITE" id="PS50109"/>
    </source>
</evidence>
<proteinExistence type="inferred from homology"/>
<dbReference type="PANTHER" id="PTHR43065:SF10">
    <property type="entry name" value="PEROXIDE STRESS-ACTIVATED HISTIDINE KINASE MAK3"/>
    <property type="match status" value="1"/>
</dbReference>
<keyword evidence="8" id="KW-0547">Nucleotide-binding</keyword>
<evidence type="ECO:0000256" key="4">
    <source>
        <dbReference type="ARBA" id="ARBA00022543"/>
    </source>
</evidence>
<dbReference type="Gene3D" id="3.30.565.10">
    <property type="entry name" value="Histidine kinase-like ATPase, C-terminal domain"/>
    <property type="match status" value="1"/>
</dbReference>
<dbReference type="InterPro" id="IPR005467">
    <property type="entry name" value="His_kinase_dom"/>
</dbReference>
<feature type="domain" description="Phytochrome chromophore attachment site" evidence="14">
    <location>
        <begin position="149"/>
        <end position="304"/>
    </location>
</feature>
<dbReference type="PROSITE" id="PS50046">
    <property type="entry name" value="PHYTOCHROME_2"/>
    <property type="match status" value="1"/>
</dbReference>
<dbReference type="InterPro" id="IPR035965">
    <property type="entry name" value="PAS-like_dom_sf"/>
</dbReference>
<evidence type="ECO:0000256" key="11">
    <source>
        <dbReference type="ARBA" id="ARBA00022991"/>
    </source>
</evidence>
<dbReference type="InterPro" id="IPR003661">
    <property type="entry name" value="HisK_dim/P_dom"/>
</dbReference>
<evidence type="ECO:0000259" key="14">
    <source>
        <dbReference type="PROSITE" id="PS50046"/>
    </source>
</evidence>
<dbReference type="EC" id="2.7.13.3" evidence="3"/>
<evidence type="ECO:0000256" key="13">
    <source>
        <dbReference type="ARBA" id="ARBA00023170"/>
    </source>
</evidence>
<dbReference type="InterPro" id="IPR013515">
    <property type="entry name" value="Phytochrome_cen-reg"/>
</dbReference>
<evidence type="ECO:0000256" key="12">
    <source>
        <dbReference type="ARBA" id="ARBA00023012"/>
    </source>
</evidence>
<dbReference type="PROSITE" id="PS50109">
    <property type="entry name" value="HIS_KIN"/>
    <property type="match status" value="1"/>
</dbReference>
<dbReference type="RefSeq" id="WP_379719582.1">
    <property type="nucleotide sequence ID" value="NZ_JBHSMS010000028.1"/>
</dbReference>
<dbReference type="InterPro" id="IPR043150">
    <property type="entry name" value="Phytochrome_PHY_sf"/>
</dbReference>
<evidence type="ECO:0000313" key="17">
    <source>
        <dbReference type="Proteomes" id="UP001596031"/>
    </source>
</evidence>
<dbReference type="InterPro" id="IPR003594">
    <property type="entry name" value="HATPase_dom"/>
</dbReference>
<sequence>MKSSPVAPMSEAPLVDLQSCADEPIHIPGFIQPHGFMVFLDLQGMLEGWSANIPAELANMQAGQHFDRLPLPAAAAELIEECIGCQADGECAPALAAVELGKMQYDCIVHATHGRIIAEFESRDVLANAVAMFAVKAHSSIERVRRQKSVDALLETAVRQVREFTGFDRVMAYRFREDDSGDVVAEARREDLTPYVGQRYPAGDIPAQARRMYVATTLRMIARVGYQPVPMLGVPDAAPLDMSYSVLRSVSPVHVEYLQNMGVCASMSVSIVINGRLWGLLACHHMAPKQVPYSIRMSADVLAQVMASTIQSIEARRDAEQVEQAARVRTSLVESLLIDEEPLDALAHHAEALQAATGSHAMVCVHNGKVMGFGAVEPAALDAIVGALPPDASDLVVRDKLADWPAEVQARLGKWVGMLGLPFDPPGGGWCLLLRTEQIEQVAWAGRPEKTVAYGRLGARLTPRGSFDAWHETVLGRAQPWEAPVQSHARLMLSELLRASNARRAQTESTRAQLLAMLGHDLRDPLHSINMAGTLLERGKGSSQPTLGKRIQSSSNRMQRLIGQVLDMSRIDGGMGLGVLLEPLDLAALVDEMVEETRLAYPTIAYEYANPGTVPVRADSVRMSQVLSNLLSNARHHGHVGHPIRVALHAESGWATLEVANDGTPIAEELAATLFNPFKRASLHNPRNRTGMGLGLYIVASIVHEHQGEIAYRHEGGQVVFSVRLPLAQSERAGAT</sequence>
<comment type="similarity">
    <text evidence="2">In the N-terminal section; belongs to the phytochrome family.</text>
</comment>
<organism evidence="16 17">
    <name type="scientific">Massilia jejuensis</name>
    <dbReference type="NCBI Taxonomy" id="648894"/>
    <lineage>
        <taxon>Bacteria</taxon>
        <taxon>Pseudomonadati</taxon>
        <taxon>Pseudomonadota</taxon>
        <taxon>Betaproteobacteria</taxon>
        <taxon>Burkholderiales</taxon>
        <taxon>Oxalobacteraceae</taxon>
        <taxon>Telluria group</taxon>
        <taxon>Massilia</taxon>
    </lineage>
</organism>
<dbReference type="Proteomes" id="UP001596031">
    <property type="component" value="Unassembled WGS sequence"/>
</dbReference>
<dbReference type="InterPro" id="IPR013654">
    <property type="entry name" value="PAS_2"/>
</dbReference>
<keyword evidence="11" id="KW-0157">Chromophore</keyword>
<evidence type="ECO:0000313" key="16">
    <source>
        <dbReference type="EMBL" id="MFC5511224.1"/>
    </source>
</evidence>
<evidence type="ECO:0000256" key="5">
    <source>
        <dbReference type="ARBA" id="ARBA00022553"/>
    </source>
</evidence>
<accession>A0ABW0PL04</accession>
<dbReference type="Gene3D" id="1.10.287.130">
    <property type="match status" value="1"/>
</dbReference>
<keyword evidence="12" id="KW-0902">Two-component regulatory system</keyword>
<evidence type="ECO:0000256" key="9">
    <source>
        <dbReference type="ARBA" id="ARBA00022777"/>
    </source>
</evidence>
<keyword evidence="5" id="KW-0597">Phosphoprotein</keyword>
<comment type="catalytic activity">
    <reaction evidence="1">
        <text>ATP + protein L-histidine = ADP + protein N-phospho-L-histidine.</text>
        <dbReference type="EC" id="2.7.13.3"/>
    </reaction>
</comment>
<keyword evidence="13" id="KW-0675">Receptor</keyword>
<dbReference type="Gene3D" id="3.30.450.40">
    <property type="match status" value="1"/>
</dbReference>
<protein>
    <recommendedName>
        <fullName evidence="3">histidine kinase</fullName>
        <ecNumber evidence="3">2.7.13.3</ecNumber>
    </recommendedName>
</protein>
<name>A0ABW0PL04_9BURK</name>
<dbReference type="PANTHER" id="PTHR43065">
    <property type="entry name" value="SENSOR HISTIDINE KINASE"/>
    <property type="match status" value="1"/>
</dbReference>
<dbReference type="Pfam" id="PF00512">
    <property type="entry name" value="HisKA"/>
    <property type="match status" value="1"/>
</dbReference>
<dbReference type="Pfam" id="PF00360">
    <property type="entry name" value="PHY"/>
    <property type="match status" value="1"/>
</dbReference>
<dbReference type="Pfam" id="PF01590">
    <property type="entry name" value="GAF"/>
    <property type="match status" value="1"/>
</dbReference>
<dbReference type="Pfam" id="PF08446">
    <property type="entry name" value="PAS_2"/>
    <property type="match status" value="1"/>
</dbReference>
<dbReference type="InterPro" id="IPR029016">
    <property type="entry name" value="GAF-like_dom_sf"/>
</dbReference>
<dbReference type="PRINTS" id="PR01033">
    <property type="entry name" value="PHYTOCHROME"/>
</dbReference>
<dbReference type="InterPro" id="IPR036890">
    <property type="entry name" value="HATPase_C_sf"/>
</dbReference>
<dbReference type="EMBL" id="JBHSMS010000028">
    <property type="protein sequence ID" value="MFC5511224.1"/>
    <property type="molecule type" value="Genomic_DNA"/>
</dbReference>
<feature type="domain" description="Histidine kinase" evidence="15">
    <location>
        <begin position="517"/>
        <end position="729"/>
    </location>
</feature>
<dbReference type="SMART" id="SM00387">
    <property type="entry name" value="HATPase_c"/>
    <property type="match status" value="1"/>
</dbReference>
<dbReference type="Gene3D" id="3.30.450.270">
    <property type="match status" value="1"/>
</dbReference>
<evidence type="ECO:0000256" key="2">
    <source>
        <dbReference type="ARBA" id="ARBA00006402"/>
    </source>
</evidence>
<dbReference type="SUPFAM" id="SSF55781">
    <property type="entry name" value="GAF domain-like"/>
    <property type="match status" value="2"/>
</dbReference>
<evidence type="ECO:0000256" key="6">
    <source>
        <dbReference type="ARBA" id="ARBA00022606"/>
    </source>
</evidence>
<evidence type="ECO:0000256" key="7">
    <source>
        <dbReference type="ARBA" id="ARBA00022679"/>
    </source>
</evidence>
<evidence type="ECO:0000256" key="10">
    <source>
        <dbReference type="ARBA" id="ARBA00022840"/>
    </source>
</evidence>
<dbReference type="InterPro" id="IPR036097">
    <property type="entry name" value="HisK_dim/P_sf"/>
</dbReference>
<reference evidence="17" key="1">
    <citation type="journal article" date="2019" name="Int. J. Syst. Evol. Microbiol.">
        <title>The Global Catalogue of Microorganisms (GCM) 10K type strain sequencing project: providing services to taxonomists for standard genome sequencing and annotation.</title>
        <authorList>
            <consortium name="The Broad Institute Genomics Platform"/>
            <consortium name="The Broad Institute Genome Sequencing Center for Infectious Disease"/>
            <person name="Wu L."/>
            <person name="Ma J."/>
        </authorList>
    </citation>
    <scope>NUCLEOTIDE SEQUENCE [LARGE SCALE GENOMIC DNA]</scope>
    <source>
        <strain evidence="17">CCUG 38813</strain>
    </source>
</reference>
<dbReference type="SUPFAM" id="SSF47384">
    <property type="entry name" value="Homodimeric domain of signal transducing histidine kinase"/>
    <property type="match status" value="1"/>
</dbReference>
<keyword evidence="4" id="KW-0600">Photoreceptor protein</keyword>
<dbReference type="InterPro" id="IPR003018">
    <property type="entry name" value="GAF"/>
</dbReference>
<keyword evidence="9" id="KW-0418">Kinase</keyword>
<dbReference type="InterPro" id="IPR001294">
    <property type="entry name" value="Phytochrome"/>
</dbReference>